<dbReference type="EMBL" id="CAADFF010000009">
    <property type="protein sequence ID" value="VFJ88102.1"/>
    <property type="molecule type" value="Genomic_DNA"/>
</dbReference>
<dbReference type="GO" id="GO:0005524">
    <property type="term" value="F:ATP binding"/>
    <property type="evidence" value="ECO:0007669"/>
    <property type="project" value="UniProtKB-KW"/>
</dbReference>
<feature type="domain" description="Carbohydrate kinase PfkB" evidence="1">
    <location>
        <begin position="36"/>
        <end position="316"/>
    </location>
</feature>
<keyword evidence="2" id="KW-0808">Transferase</keyword>
<keyword evidence="2" id="KW-0418">Kinase</keyword>
<gene>
    <name evidence="2" type="ORF">BECKLFY1418B_GA0070995_10098</name>
</gene>
<dbReference type="InterPro" id="IPR011611">
    <property type="entry name" value="PfkB_dom"/>
</dbReference>
<evidence type="ECO:0000259" key="1">
    <source>
        <dbReference type="Pfam" id="PF00294"/>
    </source>
</evidence>
<dbReference type="GO" id="GO:0016773">
    <property type="term" value="F:phosphotransferase activity, alcohol group as acceptor"/>
    <property type="evidence" value="ECO:0007669"/>
    <property type="project" value="InterPro"/>
</dbReference>
<proteinExistence type="predicted"/>
<protein>
    <submittedName>
        <fullName evidence="2">Tagatose 6-phosphate kinase</fullName>
    </submittedName>
</protein>
<dbReference type="Gene3D" id="3.40.1190.20">
    <property type="match status" value="1"/>
</dbReference>
<dbReference type="Pfam" id="PF00294">
    <property type="entry name" value="PfkB"/>
    <property type="match status" value="1"/>
</dbReference>
<dbReference type="GO" id="GO:0005975">
    <property type="term" value="P:carbohydrate metabolic process"/>
    <property type="evidence" value="ECO:0007669"/>
    <property type="project" value="InterPro"/>
</dbReference>
<sequence>MILSVGLSPAWQKILVFDSVRGGEVNRARIAMWCASGKVLNAGMAIHTLGGRGLTMAPVGGPALRPMEEELRALGMAYRFIETEAATRVCTTIVEEATGDITELVEEGQPLSAEELSRFRNAYREESRRARVVVMMGSLPQGTPVSFYRELLEGTRCPMVLDFRGDGLLSVLDLAPLVVKPNREELEDTVGHPLKGEQALCDAMRLLNGKGARWVVITEGAASVWLSSATEIYRIEPPRIAREQVVNPIGSGDAMAGAMALRIATWGMGDGTTGSGITGSGITGSGTIENEAIENGASVVEAVRWGIAAAAQNVRRLLPCRLDPTSLATAAARIQVERLE</sequence>
<dbReference type="InterPro" id="IPR029056">
    <property type="entry name" value="Ribokinase-like"/>
</dbReference>
<evidence type="ECO:0000313" key="2">
    <source>
        <dbReference type="EMBL" id="VFJ88102.1"/>
    </source>
</evidence>
<reference evidence="2" key="1">
    <citation type="submission" date="2019-02" db="EMBL/GenBank/DDBJ databases">
        <authorList>
            <person name="Gruber-Vodicka R. H."/>
            <person name="Seah K. B. B."/>
        </authorList>
    </citation>
    <scope>NUCLEOTIDE SEQUENCE</scope>
    <source>
        <strain evidence="2">BECK_M7</strain>
    </source>
</reference>
<accession>A0A450U8A2</accession>
<dbReference type="PANTHER" id="PTHR46566:SF2">
    <property type="entry name" value="ATP-DEPENDENT 6-PHOSPHOFRUCTOKINASE ISOZYME 2"/>
    <property type="match status" value="1"/>
</dbReference>
<dbReference type="GO" id="GO:0016301">
    <property type="term" value="F:kinase activity"/>
    <property type="evidence" value="ECO:0007669"/>
    <property type="project" value="UniProtKB-KW"/>
</dbReference>
<organism evidence="2">
    <name type="scientific">Candidatus Kentrum sp. LFY</name>
    <dbReference type="NCBI Taxonomy" id="2126342"/>
    <lineage>
        <taxon>Bacteria</taxon>
        <taxon>Pseudomonadati</taxon>
        <taxon>Pseudomonadota</taxon>
        <taxon>Gammaproteobacteria</taxon>
        <taxon>Candidatus Kentrum</taxon>
    </lineage>
</organism>
<dbReference type="PANTHER" id="PTHR46566">
    <property type="entry name" value="1-PHOSPHOFRUCTOKINASE-RELATED"/>
    <property type="match status" value="1"/>
</dbReference>
<name>A0A450U8A2_9GAMM</name>
<dbReference type="AlphaFoldDB" id="A0A450U8A2"/>
<dbReference type="SUPFAM" id="SSF53613">
    <property type="entry name" value="Ribokinase-like"/>
    <property type="match status" value="1"/>
</dbReference>